<dbReference type="PIRSF" id="PIRSF034888">
    <property type="entry name" value="P-loop_UCP034888"/>
    <property type="match status" value="1"/>
</dbReference>
<sequence length="391" mass="44589">MITELTISNFRFIKKQKIKLGALNVLYGPTASGKSSLLYALMVFNKIITNPNQPIDNFFDLGFIDLGGLKECLYGKDEELAMEISYSTNSGEFGISLKKDKANTYLKYKNIKLTAEFSIPYKQTKIFETKIDLKTLKGKAYWNGFYVLGLSGSVEEEGQTGNLISKLNEIANTIKQVDIAPHNRGFFEAFYSHYLRYEVPHVLISDEEVASAIINQEDLVPKISKALEEIANKSFRIHPIQGIPLSRFLIQEKGSNQEILITNEGFGINQVVYMFAKLYLKDKKIILIEEPEIHLHPSIIRKLAKIMCKIVEEENKQIILTTHSEVFVSSLLSAIRRKDISHKKVKFYLVEKEKGDTIFKEQECDERGRIKGGLSSFMEGELEDLKAFFEI</sequence>
<dbReference type="InterPro" id="IPR051396">
    <property type="entry name" value="Bact_Antivir_Def_Nuclease"/>
</dbReference>
<evidence type="ECO:0000313" key="2">
    <source>
        <dbReference type="EMBL" id="HEW46413.1"/>
    </source>
</evidence>
<evidence type="ECO:0000259" key="1">
    <source>
        <dbReference type="Pfam" id="PF13175"/>
    </source>
</evidence>
<name>A0A7C2ZPK2_9AQUI</name>
<dbReference type="InterPro" id="IPR027417">
    <property type="entry name" value="P-loop_NTPase"/>
</dbReference>
<reference evidence="2" key="1">
    <citation type="journal article" date="2020" name="mSystems">
        <title>Genome- and Community-Level Interaction Insights into Carbon Utilization and Element Cycling Functions of Hydrothermarchaeota in Hydrothermal Sediment.</title>
        <authorList>
            <person name="Zhou Z."/>
            <person name="Liu Y."/>
            <person name="Xu W."/>
            <person name="Pan J."/>
            <person name="Luo Z.H."/>
            <person name="Li M."/>
        </authorList>
    </citation>
    <scope>NUCLEOTIDE SEQUENCE [LARGE SCALE GENOMIC DNA]</scope>
    <source>
        <strain evidence="2">SpSt-132</strain>
    </source>
</reference>
<dbReference type="SUPFAM" id="SSF52540">
    <property type="entry name" value="P-loop containing nucleoside triphosphate hydrolases"/>
    <property type="match status" value="1"/>
</dbReference>
<feature type="domain" description="Endonuclease GajA/Old nuclease/RecF-like AAA" evidence="1">
    <location>
        <begin position="1"/>
        <end position="328"/>
    </location>
</feature>
<dbReference type="PANTHER" id="PTHR43581">
    <property type="entry name" value="ATP/GTP PHOSPHATASE"/>
    <property type="match status" value="1"/>
</dbReference>
<dbReference type="InterPro" id="IPR014592">
    <property type="entry name" value="P-loop_UCP034888"/>
</dbReference>
<dbReference type="AlphaFoldDB" id="A0A7C2ZPK2"/>
<dbReference type="InterPro" id="IPR041685">
    <property type="entry name" value="AAA_GajA/Old/RecF-like"/>
</dbReference>
<dbReference type="Gene3D" id="3.40.50.300">
    <property type="entry name" value="P-loop containing nucleotide triphosphate hydrolases"/>
    <property type="match status" value="1"/>
</dbReference>
<gene>
    <name evidence="2" type="ORF">ENO47_07110</name>
</gene>
<dbReference type="PANTHER" id="PTHR43581:SF4">
    <property type="entry name" value="ATP_GTP PHOSPHATASE"/>
    <property type="match status" value="1"/>
</dbReference>
<proteinExistence type="predicted"/>
<dbReference type="Pfam" id="PF13175">
    <property type="entry name" value="AAA_15"/>
    <property type="match status" value="1"/>
</dbReference>
<comment type="caution">
    <text evidence="2">The sequence shown here is derived from an EMBL/GenBank/DDBJ whole genome shotgun (WGS) entry which is preliminary data.</text>
</comment>
<dbReference type="EMBL" id="DSFP01000064">
    <property type="protein sequence ID" value="HEW46413.1"/>
    <property type="molecule type" value="Genomic_DNA"/>
</dbReference>
<protein>
    <recommendedName>
        <fullName evidence="1">Endonuclease GajA/Old nuclease/RecF-like AAA domain-containing protein</fullName>
    </recommendedName>
</protein>
<organism evidence="2">
    <name type="scientific">Hydrogenobacter sp</name>
    <dbReference type="NCBI Taxonomy" id="2152829"/>
    <lineage>
        <taxon>Bacteria</taxon>
        <taxon>Pseudomonadati</taxon>
        <taxon>Aquificota</taxon>
        <taxon>Aquificia</taxon>
        <taxon>Aquificales</taxon>
        <taxon>Aquificaceae</taxon>
        <taxon>Hydrogenobacter</taxon>
    </lineage>
</organism>
<accession>A0A7C2ZPK2</accession>